<comment type="caution">
    <text evidence="1">The sequence shown here is derived from an EMBL/GenBank/DDBJ whole genome shotgun (WGS) entry which is preliminary data.</text>
</comment>
<accession>A0A225UP69</accession>
<evidence type="ECO:0000313" key="1">
    <source>
        <dbReference type="EMBL" id="OWY93919.1"/>
    </source>
</evidence>
<dbReference type="OrthoDB" id="124159at2759"/>
<proteinExistence type="predicted"/>
<gene>
    <name evidence="1" type="ORF">PHMEG_00036503</name>
</gene>
<dbReference type="EMBL" id="NBNE01015209">
    <property type="protein sequence ID" value="OWY93919.1"/>
    <property type="molecule type" value="Genomic_DNA"/>
</dbReference>
<protein>
    <submittedName>
        <fullName evidence="1">Crinkler (CRN)</fullName>
    </submittedName>
</protein>
<sequence length="169" mass="19445">MGVVIDGTRETPVEFSSEMMRRLCFEALPVRETERVANTDDPFELFAASLGLKRVYASIRGIFKANSVSTKNVFAEARDPYDKLTRRLNIIVSNGGMYGYEFKANLLKENDIKAAVRQADDYRELLKIDRMFLVTRYEIKCTKWNSILPSSSCHLSGYLRRVHSQFQTE</sequence>
<dbReference type="Proteomes" id="UP000198211">
    <property type="component" value="Unassembled WGS sequence"/>
</dbReference>
<organism evidence="1 2">
    <name type="scientific">Phytophthora megakarya</name>
    <dbReference type="NCBI Taxonomy" id="4795"/>
    <lineage>
        <taxon>Eukaryota</taxon>
        <taxon>Sar</taxon>
        <taxon>Stramenopiles</taxon>
        <taxon>Oomycota</taxon>
        <taxon>Peronosporomycetes</taxon>
        <taxon>Peronosporales</taxon>
        <taxon>Peronosporaceae</taxon>
        <taxon>Phytophthora</taxon>
    </lineage>
</organism>
<keyword evidence="2" id="KW-1185">Reference proteome</keyword>
<reference evidence="2" key="1">
    <citation type="submission" date="2017-03" db="EMBL/GenBank/DDBJ databases">
        <title>Phytopthora megakarya and P. palmivora, two closely related causual agents of cacao black pod achieved similar genome size and gene model numbers by different mechanisms.</title>
        <authorList>
            <person name="Ali S."/>
            <person name="Shao J."/>
            <person name="Larry D.J."/>
            <person name="Kronmiller B."/>
            <person name="Shen D."/>
            <person name="Strem M.D."/>
            <person name="Melnick R.L."/>
            <person name="Guiltinan M.J."/>
            <person name="Tyler B.M."/>
            <person name="Meinhardt L.W."/>
            <person name="Bailey B.A."/>
        </authorList>
    </citation>
    <scope>NUCLEOTIDE SEQUENCE [LARGE SCALE GENOMIC DNA]</scope>
    <source>
        <strain evidence="2">zdho120</strain>
    </source>
</reference>
<name>A0A225UP69_9STRA</name>
<dbReference type="AlphaFoldDB" id="A0A225UP69"/>
<evidence type="ECO:0000313" key="2">
    <source>
        <dbReference type="Proteomes" id="UP000198211"/>
    </source>
</evidence>